<evidence type="ECO:0000313" key="2">
    <source>
        <dbReference type="Proteomes" id="UP001159405"/>
    </source>
</evidence>
<reference evidence="1 2" key="1">
    <citation type="submission" date="2022-05" db="EMBL/GenBank/DDBJ databases">
        <authorList>
            <consortium name="Genoscope - CEA"/>
            <person name="William W."/>
        </authorList>
    </citation>
    <scope>NUCLEOTIDE SEQUENCE [LARGE SCALE GENOMIC DNA]</scope>
</reference>
<dbReference type="Proteomes" id="UP001159405">
    <property type="component" value="Unassembled WGS sequence"/>
</dbReference>
<evidence type="ECO:0008006" key="3">
    <source>
        <dbReference type="Google" id="ProtNLM"/>
    </source>
</evidence>
<dbReference type="EMBL" id="CALNXK010000063">
    <property type="protein sequence ID" value="CAH3139889.1"/>
    <property type="molecule type" value="Genomic_DNA"/>
</dbReference>
<sequence>MAGIKKANDELRNNVDSEVIVGSADVKALYPSLDVDFTVDKVCEVFYGSEVRVEGVNVEELGLYLSVSLKEDDLMEAGIAPYCPTRKSNRGRPPSITGSVLEEKKEKRFMSWKPASEQPDEVATRRMLTEALRVVLTFIMKNHVYKFDGTVRKQAKGGAIGLELTGVLAQIFIVWWDREFTARVERLGIPLYMYKRYVDDINVIVGAVEPGAKIAGGMLTIDEESKAQDSHRSKDEMCMELLKEVGNGIHKSIQIEVDYPSRHEDNLMPILDLKVKCNYSSVIFVPATPESSLKRSLDEDVKKSGLRIRIVEKSGMSVKRVLQRSDPFKEKTCERECCFVCRTGGRGPCDSFGVTYEIKCQTCEQKYVGETARSAFTRGKEHLDGMDRDVSQSVLRRHANDCHNGVIPDYVMNVTGVYHGDAMLRQITESIKIRREGSINNKTEWNSITLPQAAIVK</sequence>
<keyword evidence="2" id="KW-1185">Reference proteome</keyword>
<dbReference type="PANTHER" id="PTHR21301:SF10">
    <property type="entry name" value="REVERSE TRANSCRIPTASE DOMAIN-CONTAINING PROTEIN"/>
    <property type="match status" value="1"/>
</dbReference>
<dbReference type="PANTHER" id="PTHR21301">
    <property type="entry name" value="REVERSE TRANSCRIPTASE"/>
    <property type="match status" value="1"/>
</dbReference>
<organism evidence="1 2">
    <name type="scientific">Porites lobata</name>
    <dbReference type="NCBI Taxonomy" id="104759"/>
    <lineage>
        <taxon>Eukaryota</taxon>
        <taxon>Metazoa</taxon>
        <taxon>Cnidaria</taxon>
        <taxon>Anthozoa</taxon>
        <taxon>Hexacorallia</taxon>
        <taxon>Scleractinia</taxon>
        <taxon>Fungiina</taxon>
        <taxon>Poritidae</taxon>
        <taxon>Porites</taxon>
    </lineage>
</organism>
<gene>
    <name evidence="1" type="ORF">PLOB_00040894</name>
</gene>
<comment type="caution">
    <text evidence="1">The sequence shown here is derived from an EMBL/GenBank/DDBJ whole genome shotgun (WGS) entry which is preliminary data.</text>
</comment>
<protein>
    <recommendedName>
        <fullName evidence="3">Reverse transcriptase domain-containing protein</fullName>
    </recommendedName>
</protein>
<name>A0ABN8PAP1_9CNID</name>
<proteinExistence type="predicted"/>
<evidence type="ECO:0000313" key="1">
    <source>
        <dbReference type="EMBL" id="CAH3139889.1"/>
    </source>
</evidence>
<accession>A0ABN8PAP1</accession>